<dbReference type="EMBL" id="JRKI01000033">
    <property type="protein sequence ID" value="KIZ15627.1"/>
    <property type="molecule type" value="Genomic_DNA"/>
</dbReference>
<accession>A0A0D7CJL8</accession>
<proteinExistence type="predicted"/>
<protein>
    <recommendedName>
        <fullName evidence="3">DUF4913 domain-containing protein</fullName>
    </recommendedName>
</protein>
<keyword evidence="2" id="KW-1185">Reference proteome</keyword>
<evidence type="ECO:0008006" key="3">
    <source>
        <dbReference type="Google" id="ProtNLM"/>
    </source>
</evidence>
<gene>
    <name evidence="1" type="ORF">SNA_25720</name>
</gene>
<comment type="caution">
    <text evidence="1">The sequence shown here is derived from an EMBL/GenBank/DDBJ whole genome shotgun (WGS) entry which is preliminary data.</text>
</comment>
<evidence type="ECO:0000313" key="1">
    <source>
        <dbReference type="EMBL" id="KIZ15627.1"/>
    </source>
</evidence>
<organism evidence="1 2">
    <name type="scientific">Streptomyces natalensis ATCC 27448</name>
    <dbReference type="NCBI Taxonomy" id="1240678"/>
    <lineage>
        <taxon>Bacteria</taxon>
        <taxon>Bacillati</taxon>
        <taxon>Actinomycetota</taxon>
        <taxon>Actinomycetes</taxon>
        <taxon>Kitasatosporales</taxon>
        <taxon>Streptomycetaceae</taxon>
        <taxon>Streptomyces</taxon>
    </lineage>
</organism>
<dbReference type="AlphaFoldDB" id="A0A0D7CJL8"/>
<evidence type="ECO:0000313" key="2">
    <source>
        <dbReference type="Proteomes" id="UP000032458"/>
    </source>
</evidence>
<dbReference type="PATRIC" id="fig|1240678.4.peg.5476"/>
<dbReference type="RefSeq" id="WP_030064124.1">
    <property type="nucleotide sequence ID" value="NZ_JRKI01000033.1"/>
</dbReference>
<sequence length="230" mass="26621">MQLDPMEMLLRLTGDLSDVNGRVKTLEEQRLAATLAAFEEKMATSVGGLKEQLAAVVAVIQQLQAEPEEEPSQAPGTAPNWNDVNQDQARELWDWLTSWCQNVLWPTYAESVWKPCWYRHQQVRIQLTWLCAYWHWAYEQHAPPTRAAEWHVRWWPHVEQVLKKELKECGYPSDDLPKPRHPVPVPVADPAAPPAPFGIDDFVDHRFFERVEKDIARRPEPEKKDDATAE</sequence>
<name>A0A0D7CJL8_9ACTN</name>
<dbReference type="Proteomes" id="UP000032458">
    <property type="component" value="Unassembled WGS sequence"/>
</dbReference>
<reference evidence="1 2" key="1">
    <citation type="submission" date="2014-09" db="EMBL/GenBank/DDBJ databases">
        <title>Draft genome sequence of Streptomyces natalensis ATCC 27448, producer of the antifungal pimaricin.</title>
        <authorList>
            <person name="Mendes M.V."/>
            <person name="Beites T."/>
            <person name="Pires S."/>
            <person name="Santos C.L."/>
            <person name="Moradas-Ferreira P."/>
        </authorList>
    </citation>
    <scope>NUCLEOTIDE SEQUENCE [LARGE SCALE GENOMIC DNA]</scope>
    <source>
        <strain evidence="1 2">ATCC 27448</strain>
    </source>
</reference>